<reference evidence="1" key="2">
    <citation type="submission" date="2023-05" db="EMBL/GenBank/DDBJ databases">
        <authorList>
            <consortium name="Lawrence Berkeley National Laboratory"/>
            <person name="Steindorff A."/>
            <person name="Hensen N."/>
            <person name="Bonometti L."/>
            <person name="Westerberg I."/>
            <person name="Brannstrom I.O."/>
            <person name="Guillou S."/>
            <person name="Cros-Aarteil S."/>
            <person name="Calhoun S."/>
            <person name="Haridas S."/>
            <person name="Kuo A."/>
            <person name="Mondo S."/>
            <person name="Pangilinan J."/>
            <person name="Riley R."/>
            <person name="Labutti K."/>
            <person name="Andreopoulos B."/>
            <person name="Lipzen A."/>
            <person name="Chen C."/>
            <person name="Yanf M."/>
            <person name="Daum C."/>
            <person name="Ng V."/>
            <person name="Clum A."/>
            <person name="Ohm R."/>
            <person name="Martin F."/>
            <person name="Silar P."/>
            <person name="Natvig D."/>
            <person name="Lalanne C."/>
            <person name="Gautier V."/>
            <person name="Ament-Velasquez S.L."/>
            <person name="Kruys A."/>
            <person name="Hutchinson M.I."/>
            <person name="Powell A.J."/>
            <person name="Barry K."/>
            <person name="Miller A.N."/>
            <person name="Grigoriev I.V."/>
            <person name="Debuchy R."/>
            <person name="Gladieux P."/>
            <person name="Thoren M.H."/>
            <person name="Johannesson H."/>
        </authorList>
    </citation>
    <scope>NUCLEOTIDE SEQUENCE</scope>
    <source>
        <strain evidence="1">PSN243</strain>
    </source>
</reference>
<sequence>LCLKHYDDKGDHILVDDEYNITGVIDWEFASAEAKELLAFSSPCMMWPVGKFYDGDNSLAEDEVRFAAIFEQRGRGLRSQFRPTSKQQQ</sequence>
<dbReference type="EMBL" id="MU866012">
    <property type="protein sequence ID" value="KAK4442577.1"/>
    <property type="molecule type" value="Genomic_DNA"/>
</dbReference>
<feature type="non-terminal residue" evidence="1">
    <location>
        <position position="89"/>
    </location>
</feature>
<evidence type="ECO:0000313" key="1">
    <source>
        <dbReference type="EMBL" id="KAK4442577.1"/>
    </source>
</evidence>
<keyword evidence="2" id="KW-1185">Reference proteome</keyword>
<comment type="caution">
    <text evidence="1">The sequence shown here is derived from an EMBL/GenBank/DDBJ whole genome shotgun (WGS) entry which is preliminary data.</text>
</comment>
<proteinExistence type="predicted"/>
<feature type="non-terminal residue" evidence="1">
    <location>
        <position position="1"/>
    </location>
</feature>
<name>A0AAV9G3M4_9PEZI</name>
<evidence type="ECO:0008006" key="3">
    <source>
        <dbReference type="Google" id="ProtNLM"/>
    </source>
</evidence>
<reference evidence="1" key="1">
    <citation type="journal article" date="2023" name="Mol. Phylogenet. Evol.">
        <title>Genome-scale phylogeny and comparative genomics of the fungal order Sordariales.</title>
        <authorList>
            <person name="Hensen N."/>
            <person name="Bonometti L."/>
            <person name="Westerberg I."/>
            <person name="Brannstrom I.O."/>
            <person name="Guillou S."/>
            <person name="Cros-Aarteil S."/>
            <person name="Calhoun S."/>
            <person name="Haridas S."/>
            <person name="Kuo A."/>
            <person name="Mondo S."/>
            <person name="Pangilinan J."/>
            <person name="Riley R."/>
            <person name="LaButti K."/>
            <person name="Andreopoulos B."/>
            <person name="Lipzen A."/>
            <person name="Chen C."/>
            <person name="Yan M."/>
            <person name="Daum C."/>
            <person name="Ng V."/>
            <person name="Clum A."/>
            <person name="Steindorff A."/>
            <person name="Ohm R.A."/>
            <person name="Martin F."/>
            <person name="Silar P."/>
            <person name="Natvig D.O."/>
            <person name="Lalanne C."/>
            <person name="Gautier V."/>
            <person name="Ament-Velasquez S.L."/>
            <person name="Kruys A."/>
            <person name="Hutchinson M.I."/>
            <person name="Powell A.J."/>
            <person name="Barry K."/>
            <person name="Miller A.N."/>
            <person name="Grigoriev I.V."/>
            <person name="Debuchy R."/>
            <person name="Gladieux P."/>
            <person name="Hiltunen Thoren M."/>
            <person name="Johannesson H."/>
        </authorList>
    </citation>
    <scope>NUCLEOTIDE SEQUENCE</scope>
    <source>
        <strain evidence="1">PSN243</strain>
    </source>
</reference>
<protein>
    <recommendedName>
        <fullName evidence="3">Aminoglycoside phosphotransferase domain-containing protein</fullName>
    </recommendedName>
</protein>
<organism evidence="1 2">
    <name type="scientific">Podospora aff. communis PSN243</name>
    <dbReference type="NCBI Taxonomy" id="3040156"/>
    <lineage>
        <taxon>Eukaryota</taxon>
        <taxon>Fungi</taxon>
        <taxon>Dikarya</taxon>
        <taxon>Ascomycota</taxon>
        <taxon>Pezizomycotina</taxon>
        <taxon>Sordariomycetes</taxon>
        <taxon>Sordariomycetidae</taxon>
        <taxon>Sordariales</taxon>
        <taxon>Podosporaceae</taxon>
        <taxon>Podospora</taxon>
    </lineage>
</organism>
<gene>
    <name evidence="1" type="ORF">QBC34DRAFT_282140</name>
</gene>
<accession>A0AAV9G3M4</accession>
<dbReference type="Proteomes" id="UP001321760">
    <property type="component" value="Unassembled WGS sequence"/>
</dbReference>
<evidence type="ECO:0000313" key="2">
    <source>
        <dbReference type="Proteomes" id="UP001321760"/>
    </source>
</evidence>
<dbReference type="AlphaFoldDB" id="A0AAV9G3M4"/>